<dbReference type="PANTHER" id="PTHR24067">
    <property type="entry name" value="UBIQUITIN-CONJUGATING ENZYME E2"/>
    <property type="match status" value="1"/>
</dbReference>
<feature type="domain" description="UBC core" evidence="2">
    <location>
        <begin position="2"/>
        <end position="89"/>
    </location>
</feature>
<dbReference type="InterPro" id="IPR016135">
    <property type="entry name" value="UBQ-conjugating_enzyme/RWD"/>
</dbReference>
<sequence>MSATDRIQKELDDITKQPPKGWTVTPTQDSFDWKATLVGPEGTPYEGGSFEVDINFPVEYPFLPPWIRFSSKVYHPNVSCFVGPFDEKL</sequence>
<evidence type="ECO:0000313" key="3">
    <source>
        <dbReference type="EMBL" id="NDV40869.1"/>
    </source>
</evidence>
<dbReference type="EMBL" id="GIBP01011900">
    <property type="protein sequence ID" value="NDV40869.1"/>
    <property type="molecule type" value="Transcribed_RNA"/>
</dbReference>
<dbReference type="SMART" id="SM00212">
    <property type="entry name" value="UBCc"/>
    <property type="match status" value="1"/>
</dbReference>
<protein>
    <recommendedName>
        <fullName evidence="2">UBC core domain-containing protein</fullName>
    </recommendedName>
</protein>
<dbReference type="InterPro" id="IPR050113">
    <property type="entry name" value="Ub_conjugating_enzyme"/>
</dbReference>
<feature type="region of interest" description="Disordered" evidence="1">
    <location>
        <begin position="1"/>
        <end position="22"/>
    </location>
</feature>
<accession>A0A6B2LUA2</accession>
<proteinExistence type="predicted"/>
<dbReference type="Gene3D" id="3.10.110.10">
    <property type="entry name" value="Ubiquitin Conjugating Enzyme"/>
    <property type="match status" value="1"/>
</dbReference>
<name>A0A6B2LUA2_9EUKA</name>
<dbReference type="AlphaFoldDB" id="A0A6B2LUA2"/>
<evidence type="ECO:0000256" key="1">
    <source>
        <dbReference type="SAM" id="MobiDB-lite"/>
    </source>
</evidence>
<organism evidence="3">
    <name type="scientific">Arcella intermedia</name>
    <dbReference type="NCBI Taxonomy" id="1963864"/>
    <lineage>
        <taxon>Eukaryota</taxon>
        <taxon>Amoebozoa</taxon>
        <taxon>Tubulinea</taxon>
        <taxon>Elardia</taxon>
        <taxon>Arcellinida</taxon>
        <taxon>Sphaerothecina</taxon>
        <taxon>Arcellidae</taxon>
        <taxon>Arcella</taxon>
    </lineage>
</organism>
<evidence type="ECO:0000259" key="2">
    <source>
        <dbReference type="PROSITE" id="PS50127"/>
    </source>
</evidence>
<dbReference type="Pfam" id="PF00179">
    <property type="entry name" value="UQ_con"/>
    <property type="match status" value="1"/>
</dbReference>
<dbReference type="SUPFAM" id="SSF54495">
    <property type="entry name" value="UBC-like"/>
    <property type="match status" value="1"/>
</dbReference>
<feature type="compositionally biased region" description="Basic and acidic residues" evidence="1">
    <location>
        <begin position="1"/>
        <end position="15"/>
    </location>
</feature>
<dbReference type="PROSITE" id="PS50127">
    <property type="entry name" value="UBC_2"/>
    <property type="match status" value="1"/>
</dbReference>
<reference evidence="3" key="1">
    <citation type="journal article" date="2020" name="J. Eukaryot. Microbiol.">
        <title>De novo Sequencing, Assembly and Annotation of the Transcriptome for the Free-Living Testate Amoeba Arcella intermedia.</title>
        <authorList>
            <person name="Ribeiro G.M."/>
            <person name="Porfirio-Sousa A.L."/>
            <person name="Maurer-Alcala X.X."/>
            <person name="Katz L.A."/>
            <person name="Lahr D.J.G."/>
        </authorList>
    </citation>
    <scope>NUCLEOTIDE SEQUENCE</scope>
</reference>
<dbReference type="InterPro" id="IPR000608">
    <property type="entry name" value="UBC"/>
</dbReference>